<keyword evidence="3" id="KW-0645">Protease</keyword>
<evidence type="ECO:0000256" key="4">
    <source>
        <dbReference type="ARBA" id="ARBA00022692"/>
    </source>
</evidence>
<evidence type="ECO:0000256" key="11">
    <source>
        <dbReference type="SAM" id="SignalP"/>
    </source>
</evidence>
<evidence type="ECO:0000256" key="8">
    <source>
        <dbReference type="ARBA" id="ARBA00023136"/>
    </source>
</evidence>
<comment type="similarity">
    <text evidence="2">Belongs to the peptidase A1 family.</text>
</comment>
<evidence type="ECO:0000256" key="2">
    <source>
        <dbReference type="ARBA" id="ARBA00007447"/>
    </source>
</evidence>
<dbReference type="EMBL" id="HBKQ01009064">
    <property type="protein sequence ID" value="CAE2214957.1"/>
    <property type="molecule type" value="Transcribed_RNA"/>
</dbReference>
<feature type="region of interest" description="Disordered" evidence="9">
    <location>
        <begin position="685"/>
        <end position="714"/>
    </location>
</feature>
<evidence type="ECO:0000256" key="10">
    <source>
        <dbReference type="SAM" id="Phobius"/>
    </source>
</evidence>
<feature type="compositionally biased region" description="Basic and acidic residues" evidence="9">
    <location>
        <begin position="685"/>
        <end position="707"/>
    </location>
</feature>
<evidence type="ECO:0000256" key="1">
    <source>
        <dbReference type="ARBA" id="ARBA00004370"/>
    </source>
</evidence>
<dbReference type="SUPFAM" id="SSF50630">
    <property type="entry name" value="Acid proteases"/>
    <property type="match status" value="1"/>
</dbReference>
<dbReference type="PANTHER" id="PTHR13683:SF375">
    <property type="entry name" value="PEPTIDASE A1 DOMAIN-CONTAINING PROTEIN"/>
    <property type="match status" value="1"/>
</dbReference>
<keyword evidence="6" id="KW-0378">Hydrolase</keyword>
<protein>
    <recommendedName>
        <fullName evidence="12">Xylanase inhibitor N-terminal domain-containing protein</fullName>
    </recommendedName>
</protein>
<gene>
    <name evidence="13" type="ORF">OAUR00152_LOCUS6055</name>
</gene>
<accession>A0A7S4I0I0</accession>
<evidence type="ECO:0000313" key="13">
    <source>
        <dbReference type="EMBL" id="CAE2214957.1"/>
    </source>
</evidence>
<evidence type="ECO:0000259" key="12">
    <source>
        <dbReference type="Pfam" id="PF14543"/>
    </source>
</evidence>
<evidence type="ECO:0000256" key="9">
    <source>
        <dbReference type="SAM" id="MobiDB-lite"/>
    </source>
</evidence>
<organism evidence="13">
    <name type="scientific">Odontella aurita</name>
    <dbReference type="NCBI Taxonomy" id="265563"/>
    <lineage>
        <taxon>Eukaryota</taxon>
        <taxon>Sar</taxon>
        <taxon>Stramenopiles</taxon>
        <taxon>Ochrophyta</taxon>
        <taxon>Bacillariophyta</taxon>
        <taxon>Mediophyceae</taxon>
        <taxon>Biddulphiophycidae</taxon>
        <taxon>Eupodiscales</taxon>
        <taxon>Odontellaceae</taxon>
        <taxon>Odontella</taxon>
    </lineage>
</organism>
<dbReference type="InterPro" id="IPR001461">
    <property type="entry name" value="Aspartic_peptidase_A1"/>
</dbReference>
<dbReference type="GO" id="GO:0006508">
    <property type="term" value="P:proteolysis"/>
    <property type="evidence" value="ECO:0007669"/>
    <property type="project" value="UniProtKB-KW"/>
</dbReference>
<feature type="domain" description="Xylanase inhibitor N-terminal" evidence="12">
    <location>
        <begin position="50"/>
        <end position="216"/>
    </location>
</feature>
<feature type="signal peptide" evidence="11">
    <location>
        <begin position="1"/>
        <end position="30"/>
    </location>
</feature>
<keyword evidence="5 11" id="KW-0732">Signal</keyword>
<dbReference type="Pfam" id="PF14543">
    <property type="entry name" value="TAXi_N"/>
    <property type="match status" value="1"/>
</dbReference>
<keyword evidence="8 10" id="KW-0472">Membrane</keyword>
<sequence length="714" mass="76072">MRLRGSNPLSWASAAVAAAAMCVTIAPASSSSQVEVNLGVHPPPSSNRGQRQHLLLSTATDFVSLPCHGCASADCGSFHPHPFFDPRMSADSVAVSKCPGGCSSRRHDCMIPEGDNDPCMLMDETVGGLGGKYNSYEVRDMASVDTIVPDGKLGSTAIFPLALQCQIKVSGPLVQSSTFDGILGMSLAPSSFLSQIHAHGVIKEPTFSLCLGGRDPSKAKDIAPEGHGEWIKGATIGDVDTSHHTIPLVWARNSHLLGTTPYTVRIRGIYLRKGVGADGPGGRASAAMLAVDGVPIRKLDNVDYEAINGVNYGVAVDPDGERFTHINAAAEWAFAAAWESMAGHGLRWGYRRMEIPQGRLAELPTILLQLEAADSNDPSSGTSPIPGTAGYAMLDHVYRNDVILAIPPENYLEYDSVTGTFSSRFYVNHEGGNSVLGANAFRGRDVAFDVRRKRIGIAENDGSCTEGVRILKRPQTEMVALADAGTYSGPGMITSFNPGNEVLPSYAISARSDGNDGEYTPIMQPNDDRDNAAAAGGLGVDIHPQVSTSNIAAGVFYDSNAPLPNPSATEAAPKDGNLHVAQSQSHIVPEERYTSGESGLWSIMALGFLFIGFGATLFLSKPKMKRRTSDGSIQPHASEASRGARENGEKNGNIPYGMSDNDDGSSRKEEASAIRLAAYEEWLAEQERQAEDEGKALERKYGEESWKETPVGHI</sequence>
<dbReference type="PANTHER" id="PTHR13683">
    <property type="entry name" value="ASPARTYL PROTEASES"/>
    <property type="match status" value="1"/>
</dbReference>
<dbReference type="Gene3D" id="2.40.70.10">
    <property type="entry name" value="Acid Proteases"/>
    <property type="match status" value="2"/>
</dbReference>
<dbReference type="InterPro" id="IPR021109">
    <property type="entry name" value="Peptidase_aspartic_dom_sf"/>
</dbReference>
<evidence type="ECO:0000256" key="7">
    <source>
        <dbReference type="ARBA" id="ARBA00022989"/>
    </source>
</evidence>
<reference evidence="13" key="1">
    <citation type="submission" date="2021-01" db="EMBL/GenBank/DDBJ databases">
        <authorList>
            <person name="Corre E."/>
            <person name="Pelletier E."/>
            <person name="Niang G."/>
            <person name="Scheremetjew M."/>
            <person name="Finn R."/>
            <person name="Kale V."/>
            <person name="Holt S."/>
            <person name="Cochrane G."/>
            <person name="Meng A."/>
            <person name="Brown T."/>
            <person name="Cohen L."/>
        </authorList>
    </citation>
    <scope>NUCLEOTIDE SEQUENCE</scope>
    <source>
        <strain evidence="13">Isolate 1302-5</strain>
    </source>
</reference>
<evidence type="ECO:0000256" key="6">
    <source>
        <dbReference type="ARBA" id="ARBA00022801"/>
    </source>
</evidence>
<dbReference type="GO" id="GO:0004190">
    <property type="term" value="F:aspartic-type endopeptidase activity"/>
    <property type="evidence" value="ECO:0007669"/>
    <property type="project" value="InterPro"/>
</dbReference>
<proteinExistence type="inferred from homology"/>
<evidence type="ECO:0000256" key="3">
    <source>
        <dbReference type="ARBA" id="ARBA00022670"/>
    </source>
</evidence>
<keyword evidence="4 10" id="KW-0812">Transmembrane</keyword>
<feature type="transmembrane region" description="Helical" evidence="10">
    <location>
        <begin position="599"/>
        <end position="619"/>
    </location>
</feature>
<feature type="chain" id="PRO_5030688753" description="Xylanase inhibitor N-terminal domain-containing protein" evidence="11">
    <location>
        <begin position="31"/>
        <end position="714"/>
    </location>
</feature>
<evidence type="ECO:0000256" key="5">
    <source>
        <dbReference type="ARBA" id="ARBA00022729"/>
    </source>
</evidence>
<dbReference type="GO" id="GO:0016020">
    <property type="term" value="C:membrane"/>
    <property type="evidence" value="ECO:0007669"/>
    <property type="project" value="UniProtKB-SubCell"/>
</dbReference>
<dbReference type="AlphaFoldDB" id="A0A7S4I0I0"/>
<keyword evidence="7 10" id="KW-1133">Transmembrane helix</keyword>
<feature type="region of interest" description="Disordered" evidence="9">
    <location>
        <begin position="626"/>
        <end position="671"/>
    </location>
</feature>
<name>A0A7S4I0I0_9STRA</name>
<dbReference type="InterPro" id="IPR032861">
    <property type="entry name" value="TAXi_N"/>
</dbReference>
<comment type="subcellular location">
    <subcellularLocation>
        <location evidence="1">Membrane</location>
    </subcellularLocation>
</comment>